<keyword evidence="3" id="KW-1185">Reference proteome</keyword>
<evidence type="ECO:0000313" key="2">
    <source>
        <dbReference type="EMBL" id="KAL3420489.1"/>
    </source>
</evidence>
<sequence length="202" mass="22787">MSSNLESYPRSPNSLFPPVRGPRQYEPPPRKDIHLEIPLIPDNASPSTDWLPIYNARTPYVEAEIVNLIHEIVRNFVRLSAVAENEVIWPPEGGHNLEEALCHELNISDASNSLIGRLPCPTEAVSPVFLYEGSQLFNITDNDDLRISRESPSYVENEDPLAECFILPDDVQLSGGDPETHVIILDTRESKCNFRIKINFLI</sequence>
<name>A0ABR4PAZ2_9HELO</name>
<dbReference type="Proteomes" id="UP001629113">
    <property type="component" value="Unassembled WGS sequence"/>
</dbReference>
<feature type="region of interest" description="Disordered" evidence="1">
    <location>
        <begin position="1"/>
        <end position="28"/>
    </location>
</feature>
<organism evidence="2 3">
    <name type="scientific">Phlyctema vagabunda</name>
    <dbReference type="NCBI Taxonomy" id="108571"/>
    <lineage>
        <taxon>Eukaryota</taxon>
        <taxon>Fungi</taxon>
        <taxon>Dikarya</taxon>
        <taxon>Ascomycota</taxon>
        <taxon>Pezizomycotina</taxon>
        <taxon>Leotiomycetes</taxon>
        <taxon>Helotiales</taxon>
        <taxon>Dermateaceae</taxon>
        <taxon>Phlyctema</taxon>
    </lineage>
</organism>
<comment type="caution">
    <text evidence="2">The sequence shown here is derived from an EMBL/GenBank/DDBJ whole genome shotgun (WGS) entry which is preliminary data.</text>
</comment>
<feature type="compositionally biased region" description="Polar residues" evidence="1">
    <location>
        <begin position="1"/>
        <end position="14"/>
    </location>
</feature>
<evidence type="ECO:0000256" key="1">
    <source>
        <dbReference type="SAM" id="MobiDB-lite"/>
    </source>
</evidence>
<protein>
    <submittedName>
        <fullName evidence="2">Uncharacterized protein</fullName>
    </submittedName>
</protein>
<accession>A0ABR4PAZ2</accession>
<dbReference type="EMBL" id="JBFCZG010000007">
    <property type="protein sequence ID" value="KAL3420489.1"/>
    <property type="molecule type" value="Genomic_DNA"/>
</dbReference>
<reference evidence="2 3" key="1">
    <citation type="submission" date="2024-06" db="EMBL/GenBank/DDBJ databases">
        <title>Complete genome of Phlyctema vagabunda strain 19-DSS-EL-015.</title>
        <authorList>
            <person name="Fiorenzani C."/>
        </authorList>
    </citation>
    <scope>NUCLEOTIDE SEQUENCE [LARGE SCALE GENOMIC DNA]</scope>
    <source>
        <strain evidence="2 3">19-DSS-EL-015</strain>
    </source>
</reference>
<evidence type="ECO:0000313" key="3">
    <source>
        <dbReference type="Proteomes" id="UP001629113"/>
    </source>
</evidence>
<proteinExistence type="predicted"/>
<gene>
    <name evidence="2" type="ORF">PVAG01_08988</name>
</gene>